<name>A0A7X4HPR9_9LACO</name>
<comment type="caution">
    <text evidence="1">The sequence shown here is derived from an EMBL/GenBank/DDBJ whole genome shotgun (WGS) entry which is preliminary data.</text>
</comment>
<protein>
    <recommendedName>
        <fullName evidence="3">ImmA/IrrE family metallo-endopeptidase</fullName>
    </recommendedName>
</protein>
<reference evidence="1 2" key="1">
    <citation type="submission" date="2020-01" db="EMBL/GenBank/DDBJ databases">
        <title>Vaginal microbiome of pregnant Indian women: Insights into the genome of dominants Lactobacillus species.</title>
        <authorList>
            <person name="Das B."/>
            <person name="Mehta O."/>
            <person name="Ghosh T.S."/>
            <person name="Kothidar A."/>
            <person name="Gowtham M.R."/>
            <person name="Mitra R."/>
            <person name="Kshetrapal P."/>
            <person name="Wadhwa N."/>
            <person name="Thiruvengadam R."/>
            <person name="Nair G.B."/>
            <person name="Bhatnagar S."/>
            <person name="Pore S."/>
        </authorList>
    </citation>
    <scope>NUCLEOTIDE SEQUENCE [LARGE SCALE GENOMIC DNA]</scope>
    <source>
        <strain evidence="1 2">Indica2</strain>
    </source>
</reference>
<organism evidence="1 2">
    <name type="scientific">Lactobacillus crispatus</name>
    <dbReference type="NCBI Taxonomy" id="47770"/>
    <lineage>
        <taxon>Bacteria</taxon>
        <taxon>Bacillati</taxon>
        <taxon>Bacillota</taxon>
        <taxon>Bacilli</taxon>
        <taxon>Lactobacillales</taxon>
        <taxon>Lactobacillaceae</taxon>
        <taxon>Lactobacillus</taxon>
    </lineage>
</organism>
<gene>
    <name evidence="1" type="ORF">GTK63_10150</name>
</gene>
<proteinExistence type="predicted"/>
<dbReference type="RefSeq" id="WP_003625703.1">
    <property type="nucleotide sequence ID" value="NZ_WWFF01000018.1"/>
</dbReference>
<dbReference type="Proteomes" id="UP000460132">
    <property type="component" value="Unassembled WGS sequence"/>
</dbReference>
<accession>A0A7X4HPR9</accession>
<evidence type="ECO:0008006" key="3">
    <source>
        <dbReference type="Google" id="ProtNLM"/>
    </source>
</evidence>
<dbReference type="AlphaFoldDB" id="A0A7X4HPR9"/>
<dbReference type="EMBL" id="WWFF01000018">
    <property type="protein sequence ID" value="MYN54640.1"/>
    <property type="molecule type" value="Genomic_DNA"/>
</dbReference>
<dbReference type="Gene3D" id="1.10.10.2910">
    <property type="match status" value="1"/>
</dbReference>
<sequence>MTTAEQNRQELIDWLLAYAKKHEIVVEFVDVNPTYRPLSLKQHRLAIININWYRPEEVPFSIGHEIGHIMLANGDLDSHRNQTFAGHNSEEDPADIFSVKLIYDYSCRKGDCFEEPGLFMQSYGIPDRVTDITKELFKRK</sequence>
<evidence type="ECO:0000313" key="1">
    <source>
        <dbReference type="EMBL" id="MYN54640.1"/>
    </source>
</evidence>
<evidence type="ECO:0000313" key="2">
    <source>
        <dbReference type="Proteomes" id="UP000460132"/>
    </source>
</evidence>